<dbReference type="EMBL" id="JAHRIM010041821">
    <property type="protein sequence ID" value="MEQ2267327.1"/>
    <property type="molecule type" value="Genomic_DNA"/>
</dbReference>
<organism evidence="1 2">
    <name type="scientific">Xenotaenia resolanae</name>
    <dbReference type="NCBI Taxonomy" id="208358"/>
    <lineage>
        <taxon>Eukaryota</taxon>
        <taxon>Metazoa</taxon>
        <taxon>Chordata</taxon>
        <taxon>Craniata</taxon>
        <taxon>Vertebrata</taxon>
        <taxon>Euteleostomi</taxon>
        <taxon>Actinopterygii</taxon>
        <taxon>Neopterygii</taxon>
        <taxon>Teleostei</taxon>
        <taxon>Neoteleostei</taxon>
        <taxon>Acanthomorphata</taxon>
        <taxon>Ovalentaria</taxon>
        <taxon>Atherinomorphae</taxon>
        <taxon>Cyprinodontiformes</taxon>
        <taxon>Goodeidae</taxon>
        <taxon>Xenotaenia</taxon>
    </lineage>
</organism>
<feature type="non-terminal residue" evidence="1">
    <location>
        <position position="1"/>
    </location>
</feature>
<accession>A0ABV0WEE1</accession>
<sequence length="79" mass="8851">PDSSISQTASLPGFSQNFLSLPQSADYCHTNSDRFSKYADFKVREQLISMKSWSCICHHISVSMCNCMFCEGSLAISQF</sequence>
<name>A0ABV0WEE1_9TELE</name>
<evidence type="ECO:0000313" key="1">
    <source>
        <dbReference type="EMBL" id="MEQ2267327.1"/>
    </source>
</evidence>
<gene>
    <name evidence="1" type="ORF">XENORESO_004482</name>
</gene>
<proteinExistence type="predicted"/>
<protein>
    <submittedName>
        <fullName evidence="1">Uncharacterized protein</fullName>
    </submittedName>
</protein>
<evidence type="ECO:0000313" key="2">
    <source>
        <dbReference type="Proteomes" id="UP001444071"/>
    </source>
</evidence>
<reference evidence="1 2" key="1">
    <citation type="submission" date="2021-06" db="EMBL/GenBank/DDBJ databases">
        <authorList>
            <person name="Palmer J.M."/>
        </authorList>
    </citation>
    <scope>NUCLEOTIDE SEQUENCE [LARGE SCALE GENOMIC DNA]</scope>
    <source>
        <strain evidence="1 2">XR_2019</strain>
        <tissue evidence="1">Muscle</tissue>
    </source>
</reference>
<keyword evidence="2" id="KW-1185">Reference proteome</keyword>
<comment type="caution">
    <text evidence="1">The sequence shown here is derived from an EMBL/GenBank/DDBJ whole genome shotgun (WGS) entry which is preliminary data.</text>
</comment>
<dbReference type="Proteomes" id="UP001444071">
    <property type="component" value="Unassembled WGS sequence"/>
</dbReference>